<dbReference type="AlphaFoldDB" id="A0A3N0C061"/>
<dbReference type="Proteomes" id="UP000273807">
    <property type="component" value="Unassembled WGS sequence"/>
</dbReference>
<dbReference type="GO" id="GO:0016740">
    <property type="term" value="F:transferase activity"/>
    <property type="evidence" value="ECO:0007669"/>
    <property type="project" value="UniProtKB-KW"/>
</dbReference>
<evidence type="ECO:0000313" key="1">
    <source>
        <dbReference type="EMBL" id="RNL55436.1"/>
    </source>
</evidence>
<accession>A0A3N0C061</accession>
<dbReference type="OrthoDB" id="9771846at2"/>
<proteinExistence type="predicted"/>
<dbReference type="EMBL" id="RBED01000093">
    <property type="protein sequence ID" value="RNL55436.1"/>
    <property type="molecule type" value="Genomic_DNA"/>
</dbReference>
<keyword evidence="1" id="KW-0808">Transferase</keyword>
<dbReference type="SUPFAM" id="SSF53448">
    <property type="entry name" value="Nucleotide-diphospho-sugar transferases"/>
    <property type="match status" value="1"/>
</dbReference>
<dbReference type="PANTHER" id="PTHR43179:SF7">
    <property type="entry name" value="RHAMNOSYLTRANSFERASE WBBL"/>
    <property type="match status" value="1"/>
</dbReference>
<gene>
    <name evidence="1" type="ORF">D7003_09910</name>
</gene>
<dbReference type="CDD" id="cd04186">
    <property type="entry name" value="GT_2_like_c"/>
    <property type="match status" value="1"/>
</dbReference>
<name>A0A3N0C061_9MICC</name>
<evidence type="ECO:0000313" key="2">
    <source>
        <dbReference type="Proteomes" id="UP000273807"/>
    </source>
</evidence>
<dbReference type="RefSeq" id="WP_123255293.1">
    <property type="nucleotide sequence ID" value="NZ_RBED01000093.1"/>
</dbReference>
<keyword evidence="2" id="KW-1185">Reference proteome</keyword>
<organism evidence="1 2">
    <name type="scientific">Arthrobacter oryzae</name>
    <dbReference type="NCBI Taxonomy" id="409290"/>
    <lineage>
        <taxon>Bacteria</taxon>
        <taxon>Bacillati</taxon>
        <taxon>Actinomycetota</taxon>
        <taxon>Actinomycetes</taxon>
        <taxon>Micrococcales</taxon>
        <taxon>Micrococcaceae</taxon>
        <taxon>Arthrobacter</taxon>
    </lineage>
</organism>
<dbReference type="Pfam" id="PF13641">
    <property type="entry name" value="Glyco_tranf_2_3"/>
    <property type="match status" value="1"/>
</dbReference>
<comment type="caution">
    <text evidence="1">The sequence shown here is derived from an EMBL/GenBank/DDBJ whole genome shotgun (WGS) entry which is preliminary data.</text>
</comment>
<reference evidence="1 2" key="1">
    <citation type="submission" date="2018-10" db="EMBL/GenBank/DDBJ databases">
        <title>Genome sequencing of Arthrobacter oryzae TNB02.</title>
        <authorList>
            <person name="Cho Y.-J."/>
            <person name="Cho A."/>
            <person name="Kim O.-S."/>
        </authorList>
    </citation>
    <scope>NUCLEOTIDE SEQUENCE [LARGE SCALE GENOMIC DNA]</scope>
    <source>
        <strain evidence="1 2">TNB02</strain>
    </source>
</reference>
<sequence length="309" mass="33515">MVPNELPLAIVVVNYGSHELLETNLVPVSRHTPDARIVVVDSYSGPEERASVERLAASHGWVTILPPTNVGFGGGMNLGVAKAAELGARCFLLLNPDAVLDASSLQTLRTAVQADPLTLLAPKIFRSDGTVWFDGADLDLTDGSTRASRKSPASAKDSSVPWLTGACLMVSDELWRLVGGFDERYFLYWEDVDLSYRVLSAGARIRVVHEAPAVHDEGGTHADAAAGPASRSKSATYYYYNVRNRLLFAGLNLGPDVQRAWKRAAVRAARDILLRGGRRQFLKPLVPLRAAVSGTLDGLRLARDTQQTR</sequence>
<dbReference type="InterPro" id="IPR029044">
    <property type="entry name" value="Nucleotide-diphossugar_trans"/>
</dbReference>
<protein>
    <submittedName>
        <fullName evidence="1">Glycosyltransferase family 2 protein</fullName>
    </submittedName>
</protein>
<dbReference type="Gene3D" id="3.90.550.10">
    <property type="entry name" value="Spore Coat Polysaccharide Biosynthesis Protein SpsA, Chain A"/>
    <property type="match status" value="1"/>
</dbReference>
<dbReference type="PANTHER" id="PTHR43179">
    <property type="entry name" value="RHAMNOSYLTRANSFERASE WBBL"/>
    <property type="match status" value="1"/>
</dbReference>